<evidence type="ECO:0000313" key="2">
    <source>
        <dbReference type="EMBL" id="PUZ54921.1"/>
    </source>
</evidence>
<dbReference type="EMBL" id="CM009753">
    <property type="protein sequence ID" value="PUZ54921.1"/>
    <property type="molecule type" value="Genomic_DNA"/>
</dbReference>
<evidence type="ECO:0000256" key="1">
    <source>
        <dbReference type="SAM" id="Phobius"/>
    </source>
</evidence>
<proteinExistence type="predicted"/>
<evidence type="ECO:0000313" key="3">
    <source>
        <dbReference type="Proteomes" id="UP000244336"/>
    </source>
</evidence>
<protein>
    <submittedName>
        <fullName evidence="2">Uncharacterized protein</fullName>
    </submittedName>
</protein>
<keyword evidence="3" id="KW-1185">Reference proteome</keyword>
<keyword evidence="1" id="KW-0472">Membrane</keyword>
<name>A0A2T7DH70_9POAL</name>
<accession>A0A2T7DH70</accession>
<keyword evidence="1" id="KW-0812">Transmembrane</keyword>
<reference evidence="2 3" key="1">
    <citation type="submission" date="2018-04" db="EMBL/GenBank/DDBJ databases">
        <title>WGS assembly of Panicum hallii var. hallii HAL2.</title>
        <authorList>
            <person name="Lovell J."/>
            <person name="Jenkins J."/>
            <person name="Lowry D."/>
            <person name="Mamidi S."/>
            <person name="Sreedasyam A."/>
            <person name="Weng X."/>
            <person name="Barry K."/>
            <person name="Bonette J."/>
            <person name="Campitelli B."/>
            <person name="Daum C."/>
            <person name="Gordon S."/>
            <person name="Gould B."/>
            <person name="Lipzen A."/>
            <person name="MacQueen A."/>
            <person name="Palacio-Mejia J."/>
            <person name="Plott C."/>
            <person name="Shakirov E."/>
            <person name="Shu S."/>
            <person name="Yoshinaga Y."/>
            <person name="Zane M."/>
            <person name="Rokhsar D."/>
            <person name="Grimwood J."/>
            <person name="Schmutz J."/>
            <person name="Juenger T."/>
        </authorList>
    </citation>
    <scope>NUCLEOTIDE SEQUENCE [LARGE SCALE GENOMIC DNA]</scope>
    <source>
        <strain evidence="3">cv. HAL2</strain>
    </source>
</reference>
<dbReference type="AlphaFoldDB" id="A0A2T7DH70"/>
<organism evidence="2 3">
    <name type="scientific">Panicum hallii var. hallii</name>
    <dbReference type="NCBI Taxonomy" id="1504633"/>
    <lineage>
        <taxon>Eukaryota</taxon>
        <taxon>Viridiplantae</taxon>
        <taxon>Streptophyta</taxon>
        <taxon>Embryophyta</taxon>
        <taxon>Tracheophyta</taxon>
        <taxon>Spermatophyta</taxon>
        <taxon>Magnoliopsida</taxon>
        <taxon>Liliopsida</taxon>
        <taxon>Poales</taxon>
        <taxon>Poaceae</taxon>
        <taxon>PACMAD clade</taxon>
        <taxon>Panicoideae</taxon>
        <taxon>Panicodae</taxon>
        <taxon>Paniceae</taxon>
        <taxon>Panicinae</taxon>
        <taxon>Panicum</taxon>
        <taxon>Panicum sect. Panicum</taxon>
    </lineage>
</organism>
<feature type="transmembrane region" description="Helical" evidence="1">
    <location>
        <begin position="28"/>
        <end position="46"/>
    </location>
</feature>
<gene>
    <name evidence="2" type="ORF">GQ55_5G170800</name>
</gene>
<dbReference type="Gramene" id="PUZ54921">
    <property type="protein sequence ID" value="PUZ54921"/>
    <property type="gene ID" value="GQ55_5G170800"/>
</dbReference>
<dbReference type="Proteomes" id="UP000244336">
    <property type="component" value="Chromosome 5"/>
</dbReference>
<keyword evidence="1" id="KW-1133">Transmembrane helix</keyword>
<sequence>MTGLYKGILSVGRATPGRHKISQRMASRFALTPLVQVVSCLLIWWPLVWRRSRVREEVLQSLILNCSMVWSLYGKRYSPLPHILECLTFPFRNLQITMLCWLQDLWLSNIWKFVV</sequence>